<dbReference type="Pfam" id="PF04909">
    <property type="entry name" value="Amidohydro_2"/>
    <property type="match status" value="1"/>
</dbReference>
<proteinExistence type="inferred from homology"/>
<dbReference type="InterPro" id="IPR052350">
    <property type="entry name" value="Metallo-dep_Lactonases"/>
</dbReference>
<evidence type="ECO:0000313" key="4">
    <source>
        <dbReference type="Proteomes" id="UP000603200"/>
    </source>
</evidence>
<name>A0ABQ3ZY19_9ACTN</name>
<comment type="caution">
    <text evidence="3">The sequence shown here is derived from an EMBL/GenBank/DDBJ whole genome shotgun (WGS) entry which is preliminary data.</text>
</comment>
<evidence type="ECO:0000259" key="2">
    <source>
        <dbReference type="Pfam" id="PF04909"/>
    </source>
</evidence>
<gene>
    <name evidence="3" type="ORF">Ahu01nite_065900</name>
</gene>
<dbReference type="SUPFAM" id="SSF51556">
    <property type="entry name" value="Metallo-dependent hydrolases"/>
    <property type="match status" value="1"/>
</dbReference>
<evidence type="ECO:0000313" key="3">
    <source>
        <dbReference type="EMBL" id="GIE23488.1"/>
    </source>
</evidence>
<dbReference type="EMBL" id="BOMN01000092">
    <property type="protein sequence ID" value="GIE23488.1"/>
    <property type="molecule type" value="Genomic_DNA"/>
</dbReference>
<reference evidence="3 4" key="1">
    <citation type="submission" date="2021-01" db="EMBL/GenBank/DDBJ databases">
        <title>Whole genome shotgun sequence of Actinoplanes humidus NBRC 14915.</title>
        <authorList>
            <person name="Komaki H."/>
            <person name="Tamura T."/>
        </authorList>
    </citation>
    <scope>NUCLEOTIDE SEQUENCE [LARGE SCALE GENOMIC DNA]</scope>
    <source>
        <strain evidence="3 4">NBRC 14915</strain>
    </source>
</reference>
<feature type="domain" description="Amidohydrolase-related" evidence="2">
    <location>
        <begin position="52"/>
        <end position="332"/>
    </location>
</feature>
<keyword evidence="4" id="KW-1185">Reference proteome</keyword>
<evidence type="ECO:0000256" key="1">
    <source>
        <dbReference type="ARBA" id="ARBA00038310"/>
    </source>
</evidence>
<accession>A0ABQ3ZY19</accession>
<dbReference type="Gene3D" id="3.20.20.140">
    <property type="entry name" value="Metal-dependent hydrolases"/>
    <property type="match status" value="1"/>
</dbReference>
<dbReference type="PANTHER" id="PTHR43569:SF2">
    <property type="entry name" value="AMIDOHYDROLASE-RELATED DOMAIN-CONTAINING PROTEIN"/>
    <property type="match status" value="1"/>
</dbReference>
<sequence length="336" mass="35847">MPEPYPGPPGGPARPEARPALKWGDAGSATARAELSLATAGVGAQHEGVDIIDAHLHLPAPWTPWEHGEESFLDLQAELLLAQMDAAGVDAAVLISGPLFAPAGWCRAVVARYPQRLAVVLPLDETAPDIAEQVQAVRDTPGVPGIRITTAFPPENAGRLRAGAYDALFDAADKYGVPVGVLGAGTLPDLAAVARARPGLALVVDHLGLDQPPYLPVSDSPWRGLDQLVALAEFPNVTVKLSGAPTLSAEPYPYPDVWPHLRRVLDAFGADRCMWATDQHRVSGRLLGFDPLPRHPAYHSYAQGLHYLLDRTDLSTAEKVALFGGTTRRILGWPTE</sequence>
<comment type="similarity">
    <text evidence="1">Belongs to the metallo-dependent hydrolases superfamily.</text>
</comment>
<dbReference type="InterPro" id="IPR006680">
    <property type="entry name" value="Amidohydro-rel"/>
</dbReference>
<dbReference type="Proteomes" id="UP000603200">
    <property type="component" value="Unassembled WGS sequence"/>
</dbReference>
<dbReference type="PANTHER" id="PTHR43569">
    <property type="entry name" value="AMIDOHYDROLASE"/>
    <property type="match status" value="1"/>
</dbReference>
<protein>
    <recommendedName>
        <fullName evidence="2">Amidohydrolase-related domain-containing protein</fullName>
    </recommendedName>
</protein>
<organism evidence="3 4">
    <name type="scientific">Winogradskya humida</name>
    <dbReference type="NCBI Taxonomy" id="113566"/>
    <lineage>
        <taxon>Bacteria</taxon>
        <taxon>Bacillati</taxon>
        <taxon>Actinomycetota</taxon>
        <taxon>Actinomycetes</taxon>
        <taxon>Micromonosporales</taxon>
        <taxon>Micromonosporaceae</taxon>
        <taxon>Winogradskya</taxon>
    </lineage>
</organism>
<dbReference type="InterPro" id="IPR032466">
    <property type="entry name" value="Metal_Hydrolase"/>
</dbReference>